<dbReference type="EMBL" id="VITY01000009">
    <property type="protein sequence ID" value="TWB94892.1"/>
    <property type="molecule type" value="Genomic_DNA"/>
</dbReference>
<evidence type="ECO:0000313" key="1">
    <source>
        <dbReference type="EMBL" id="TWB94892.1"/>
    </source>
</evidence>
<dbReference type="Pfam" id="PF13557">
    <property type="entry name" value="Phenol_MetA_deg"/>
    <property type="match status" value="1"/>
</dbReference>
<comment type="caution">
    <text evidence="1">The sequence shown here is derived from an EMBL/GenBank/DDBJ whole genome shotgun (WGS) entry which is preliminary data.</text>
</comment>
<proteinExistence type="predicted"/>
<organism evidence="1 2">
    <name type="scientific">Bradyrhizobium macuxiense</name>
    <dbReference type="NCBI Taxonomy" id="1755647"/>
    <lineage>
        <taxon>Bacteria</taxon>
        <taxon>Pseudomonadati</taxon>
        <taxon>Pseudomonadota</taxon>
        <taxon>Alphaproteobacteria</taxon>
        <taxon>Hyphomicrobiales</taxon>
        <taxon>Nitrobacteraceae</taxon>
        <taxon>Bradyrhizobium</taxon>
    </lineage>
</organism>
<dbReference type="OrthoDB" id="7343674at2"/>
<dbReference type="AlphaFoldDB" id="A0A560LI05"/>
<protein>
    <recommendedName>
        <fullName evidence="3">Phenol degradation protein meta</fullName>
    </recommendedName>
</protein>
<name>A0A560LI05_9BRAD</name>
<accession>A0A560LI05</accession>
<dbReference type="Proteomes" id="UP000321304">
    <property type="component" value="Unassembled WGS sequence"/>
</dbReference>
<dbReference type="PROSITE" id="PS51257">
    <property type="entry name" value="PROKAR_LIPOPROTEIN"/>
    <property type="match status" value="1"/>
</dbReference>
<reference evidence="1 2" key="1">
    <citation type="submission" date="2019-06" db="EMBL/GenBank/DDBJ databases">
        <title>Genomic Encyclopedia of Type Strains, Phase IV (KMG-V): Genome sequencing to study the core and pangenomes of soil and plant-associated prokaryotes.</title>
        <authorList>
            <person name="Whitman W."/>
        </authorList>
    </citation>
    <scope>NUCLEOTIDE SEQUENCE [LARGE SCALE GENOMIC DNA]</scope>
    <source>
        <strain evidence="1 2">BR 10355</strain>
    </source>
</reference>
<gene>
    <name evidence="1" type="ORF">FBZ93_109332</name>
</gene>
<dbReference type="RefSeq" id="WP_146989270.1">
    <property type="nucleotide sequence ID" value="NZ_VITY01000009.1"/>
</dbReference>
<keyword evidence="2" id="KW-1185">Reference proteome</keyword>
<sequence>MLSTRIFTTGLTVGLAIACTEASAFEAGYIGSAQKPGLVLGNAAITPPAGLYMFDQAVAYSGSIVGPGAPTAAGDGKTSVHIAAGAAGLLWVPGWTVFGATYDAVIVQPFMMLDVGSPVNVNPLGMHNTFLAPAELSWKLADSGVYVKSGFGMWMPTGTTSGSNGLGNVGAPWWTFQPNLVVSYFKDGWNLTANLFEEINTASSVTGYTSGNVLHAEFTATKTIGNWTFGPVGYYVGQVSDDKSSAFYGGAVNLKRYDIWAAGALVGYNFGPAALSVWATHELSANVSGGTAVPGIDSAAVSRGFTVFANLSYRLWAPDAPAPAPTRTSFRK</sequence>
<evidence type="ECO:0008006" key="3">
    <source>
        <dbReference type="Google" id="ProtNLM"/>
    </source>
</evidence>
<dbReference type="InterPro" id="IPR025737">
    <property type="entry name" value="FApF"/>
</dbReference>
<evidence type="ECO:0000313" key="2">
    <source>
        <dbReference type="Proteomes" id="UP000321304"/>
    </source>
</evidence>